<feature type="transmembrane region" description="Helical" evidence="6">
    <location>
        <begin position="214"/>
        <end position="233"/>
    </location>
</feature>
<feature type="transmembrane region" description="Helical" evidence="6">
    <location>
        <begin position="148"/>
        <end position="167"/>
    </location>
</feature>
<comment type="subcellular location">
    <subcellularLocation>
        <location evidence="1">Membrane</location>
        <topology evidence="1">Multi-pass membrane protein</topology>
    </subcellularLocation>
</comment>
<dbReference type="InterPro" id="IPR051788">
    <property type="entry name" value="MFS_Transporter"/>
</dbReference>
<gene>
    <name evidence="8" type="ORF">QBC35DRAFT_383262</name>
</gene>
<accession>A0AAN6WX60</accession>
<feature type="domain" description="Major facilitator superfamily (MFS) profile" evidence="7">
    <location>
        <begin position="56"/>
        <end position="462"/>
    </location>
</feature>
<keyword evidence="3 6" id="KW-1133">Transmembrane helix</keyword>
<feature type="transmembrane region" description="Helical" evidence="6">
    <location>
        <begin position="405"/>
        <end position="425"/>
    </location>
</feature>
<feature type="transmembrane region" description="Helical" evidence="6">
    <location>
        <begin position="122"/>
        <end position="142"/>
    </location>
</feature>
<evidence type="ECO:0000256" key="1">
    <source>
        <dbReference type="ARBA" id="ARBA00004141"/>
    </source>
</evidence>
<feature type="compositionally biased region" description="Polar residues" evidence="5">
    <location>
        <begin position="20"/>
        <end position="35"/>
    </location>
</feature>
<feature type="transmembrane region" description="Helical" evidence="6">
    <location>
        <begin position="313"/>
        <end position="335"/>
    </location>
</feature>
<evidence type="ECO:0000313" key="8">
    <source>
        <dbReference type="EMBL" id="KAK4188132.1"/>
    </source>
</evidence>
<dbReference type="EMBL" id="MU864392">
    <property type="protein sequence ID" value="KAK4188132.1"/>
    <property type="molecule type" value="Genomic_DNA"/>
</dbReference>
<feature type="transmembrane region" description="Helical" evidence="6">
    <location>
        <begin position="437"/>
        <end position="458"/>
    </location>
</feature>
<dbReference type="GO" id="GO:0022857">
    <property type="term" value="F:transmembrane transporter activity"/>
    <property type="evidence" value="ECO:0007669"/>
    <property type="project" value="InterPro"/>
</dbReference>
<evidence type="ECO:0000259" key="7">
    <source>
        <dbReference type="PROSITE" id="PS50850"/>
    </source>
</evidence>
<name>A0AAN6WX60_9PEZI</name>
<dbReference type="Proteomes" id="UP001302126">
    <property type="component" value="Unassembled WGS sequence"/>
</dbReference>
<dbReference type="InterPro" id="IPR036259">
    <property type="entry name" value="MFS_trans_sf"/>
</dbReference>
<evidence type="ECO:0000313" key="9">
    <source>
        <dbReference type="Proteomes" id="UP001302126"/>
    </source>
</evidence>
<sequence>MPSSSNIQAQDDIEKAPKVSANTNKNDPDTDSITAAGTIVDDNLPSRTSPPINRWRFFGICLLQICAGLSDSAAGALIPSMMSDYSSSFLVTSLIFVGQAVGFILAAAFVEPIRSALLRRNDSASFLVANLIVAAAYIPLVIPGCPFALVVIAFLLVGFGNSFNVSMGNTFCSTLKNSTNLLGIMHSAFSLGGTIGPLIATSMVDLGNLPWGRFYYITLAMAVANACLVGWSFRGYQAGDPPSSQAVEDEKETPKKRHWQTTFASLNWPVVIISALFIFAYQGAEVTISGWVIKFLQEPDDKERFTNGVTPTSAGYVTVGYWAGITLGRFFLSGLGTNFPLGRETGYVYFLVTLAGLFQLVVWLAPNLITNAVAVAFVGLLIGPAYPCAMTVFMRMMGNNPDTRVSSVSTISAFGMSGGAIAPFFTGVFADWAGGKLWVMHPITIVLLVAMLVFWFVFPFAAGRKGRGL</sequence>
<feature type="transmembrane region" description="Helical" evidence="6">
    <location>
        <begin position="266"/>
        <end position="293"/>
    </location>
</feature>
<proteinExistence type="predicted"/>
<feature type="transmembrane region" description="Helical" evidence="6">
    <location>
        <begin position="179"/>
        <end position="202"/>
    </location>
</feature>
<reference evidence="8" key="2">
    <citation type="submission" date="2023-05" db="EMBL/GenBank/DDBJ databases">
        <authorList>
            <consortium name="Lawrence Berkeley National Laboratory"/>
            <person name="Steindorff A."/>
            <person name="Hensen N."/>
            <person name="Bonometti L."/>
            <person name="Westerberg I."/>
            <person name="Brannstrom I.O."/>
            <person name="Guillou S."/>
            <person name="Cros-Aarteil S."/>
            <person name="Calhoun S."/>
            <person name="Haridas S."/>
            <person name="Kuo A."/>
            <person name="Mondo S."/>
            <person name="Pangilinan J."/>
            <person name="Riley R."/>
            <person name="Labutti K."/>
            <person name="Andreopoulos B."/>
            <person name="Lipzen A."/>
            <person name="Chen C."/>
            <person name="Yanf M."/>
            <person name="Daum C."/>
            <person name="Ng V."/>
            <person name="Clum A."/>
            <person name="Ohm R."/>
            <person name="Martin F."/>
            <person name="Silar P."/>
            <person name="Natvig D."/>
            <person name="Lalanne C."/>
            <person name="Gautier V."/>
            <person name="Ament-Velasquez S.L."/>
            <person name="Kruys A."/>
            <person name="Hutchinson M.I."/>
            <person name="Powell A.J."/>
            <person name="Barry K."/>
            <person name="Miller A.N."/>
            <person name="Grigoriev I.V."/>
            <person name="Debuchy R."/>
            <person name="Gladieux P."/>
            <person name="Thoren M.H."/>
            <person name="Johannesson H."/>
        </authorList>
    </citation>
    <scope>NUCLEOTIDE SEQUENCE</scope>
    <source>
        <strain evidence="8">PSN309</strain>
    </source>
</reference>
<feature type="transmembrane region" description="Helical" evidence="6">
    <location>
        <begin position="90"/>
        <end position="110"/>
    </location>
</feature>
<evidence type="ECO:0000256" key="3">
    <source>
        <dbReference type="ARBA" id="ARBA00022989"/>
    </source>
</evidence>
<reference evidence="8" key="1">
    <citation type="journal article" date="2023" name="Mol. Phylogenet. Evol.">
        <title>Genome-scale phylogeny and comparative genomics of the fungal order Sordariales.</title>
        <authorList>
            <person name="Hensen N."/>
            <person name="Bonometti L."/>
            <person name="Westerberg I."/>
            <person name="Brannstrom I.O."/>
            <person name="Guillou S."/>
            <person name="Cros-Aarteil S."/>
            <person name="Calhoun S."/>
            <person name="Haridas S."/>
            <person name="Kuo A."/>
            <person name="Mondo S."/>
            <person name="Pangilinan J."/>
            <person name="Riley R."/>
            <person name="LaButti K."/>
            <person name="Andreopoulos B."/>
            <person name="Lipzen A."/>
            <person name="Chen C."/>
            <person name="Yan M."/>
            <person name="Daum C."/>
            <person name="Ng V."/>
            <person name="Clum A."/>
            <person name="Steindorff A."/>
            <person name="Ohm R.A."/>
            <person name="Martin F."/>
            <person name="Silar P."/>
            <person name="Natvig D.O."/>
            <person name="Lalanne C."/>
            <person name="Gautier V."/>
            <person name="Ament-Velasquez S.L."/>
            <person name="Kruys A."/>
            <person name="Hutchinson M.I."/>
            <person name="Powell A.J."/>
            <person name="Barry K."/>
            <person name="Miller A.N."/>
            <person name="Grigoriev I.V."/>
            <person name="Debuchy R."/>
            <person name="Gladieux P."/>
            <person name="Hiltunen Thoren M."/>
            <person name="Johannesson H."/>
        </authorList>
    </citation>
    <scope>NUCLEOTIDE SEQUENCE</scope>
    <source>
        <strain evidence="8">PSN309</strain>
    </source>
</reference>
<dbReference type="FunFam" id="1.20.1250.20:FF:000286">
    <property type="entry name" value="MFS efflux transporter"/>
    <property type="match status" value="1"/>
</dbReference>
<dbReference type="Gene3D" id="1.20.1250.20">
    <property type="entry name" value="MFS general substrate transporter like domains"/>
    <property type="match status" value="2"/>
</dbReference>
<organism evidence="8 9">
    <name type="scientific">Podospora australis</name>
    <dbReference type="NCBI Taxonomy" id="1536484"/>
    <lineage>
        <taxon>Eukaryota</taxon>
        <taxon>Fungi</taxon>
        <taxon>Dikarya</taxon>
        <taxon>Ascomycota</taxon>
        <taxon>Pezizomycotina</taxon>
        <taxon>Sordariomycetes</taxon>
        <taxon>Sordariomycetidae</taxon>
        <taxon>Sordariales</taxon>
        <taxon>Podosporaceae</taxon>
        <taxon>Podospora</taxon>
    </lineage>
</organism>
<comment type="caution">
    <text evidence="8">The sequence shown here is derived from an EMBL/GenBank/DDBJ whole genome shotgun (WGS) entry which is preliminary data.</text>
</comment>
<dbReference type="Pfam" id="PF07690">
    <property type="entry name" value="MFS_1"/>
    <property type="match status" value="1"/>
</dbReference>
<dbReference type="PANTHER" id="PTHR23514:SF6">
    <property type="entry name" value="MAJOR FACILITATOR SUPERFAMILY (MFS) PROFILE DOMAIN-CONTAINING PROTEIN"/>
    <property type="match status" value="1"/>
</dbReference>
<feature type="transmembrane region" description="Helical" evidence="6">
    <location>
        <begin position="347"/>
        <end position="366"/>
    </location>
</feature>
<keyword evidence="2 6" id="KW-0812">Transmembrane</keyword>
<feature type="transmembrane region" description="Helical" evidence="6">
    <location>
        <begin position="57"/>
        <end position="78"/>
    </location>
</feature>
<dbReference type="InterPro" id="IPR011701">
    <property type="entry name" value="MFS"/>
</dbReference>
<feature type="transmembrane region" description="Helical" evidence="6">
    <location>
        <begin position="372"/>
        <end position="393"/>
    </location>
</feature>
<evidence type="ECO:0000256" key="4">
    <source>
        <dbReference type="ARBA" id="ARBA00023136"/>
    </source>
</evidence>
<evidence type="ECO:0000256" key="6">
    <source>
        <dbReference type="SAM" id="Phobius"/>
    </source>
</evidence>
<dbReference type="PANTHER" id="PTHR23514">
    <property type="entry name" value="BYPASS OF STOP CODON PROTEIN 6"/>
    <property type="match status" value="1"/>
</dbReference>
<dbReference type="GO" id="GO:0016020">
    <property type="term" value="C:membrane"/>
    <property type="evidence" value="ECO:0007669"/>
    <property type="project" value="UniProtKB-SubCell"/>
</dbReference>
<protein>
    <submittedName>
        <fullName evidence="8">Major facilitator superfamily transporter</fullName>
    </submittedName>
</protein>
<dbReference type="PROSITE" id="PS50850">
    <property type="entry name" value="MFS"/>
    <property type="match status" value="1"/>
</dbReference>
<dbReference type="InterPro" id="IPR020846">
    <property type="entry name" value="MFS_dom"/>
</dbReference>
<dbReference type="SUPFAM" id="SSF103473">
    <property type="entry name" value="MFS general substrate transporter"/>
    <property type="match status" value="1"/>
</dbReference>
<evidence type="ECO:0000256" key="5">
    <source>
        <dbReference type="SAM" id="MobiDB-lite"/>
    </source>
</evidence>
<keyword evidence="4 6" id="KW-0472">Membrane</keyword>
<evidence type="ECO:0000256" key="2">
    <source>
        <dbReference type="ARBA" id="ARBA00022692"/>
    </source>
</evidence>
<feature type="region of interest" description="Disordered" evidence="5">
    <location>
        <begin position="1"/>
        <end position="42"/>
    </location>
</feature>
<dbReference type="AlphaFoldDB" id="A0AAN6WX60"/>
<keyword evidence="9" id="KW-1185">Reference proteome</keyword>